<dbReference type="EMBL" id="JACHKF010000001">
    <property type="protein sequence ID" value="MBB6565614.1"/>
    <property type="molecule type" value="Genomic_DNA"/>
</dbReference>
<dbReference type="Proteomes" id="UP000553957">
    <property type="component" value="Unassembled WGS sequence"/>
</dbReference>
<dbReference type="AlphaFoldDB" id="A0A841S820"/>
<accession>A0A841S820</accession>
<sequence length="42" mass="4491">MSLTDYAGLAGLITAAALALWMLLGAPDLRPTPTARHRRTRA</sequence>
<gene>
    <name evidence="2" type="ORF">HNR71_001251</name>
</gene>
<evidence type="ECO:0000313" key="3">
    <source>
        <dbReference type="Proteomes" id="UP000553957"/>
    </source>
</evidence>
<reference evidence="2 3" key="1">
    <citation type="submission" date="2020-08" db="EMBL/GenBank/DDBJ databases">
        <title>Sequencing the genomes of 1000 actinobacteria strains.</title>
        <authorList>
            <person name="Klenk H.-P."/>
        </authorList>
    </citation>
    <scope>NUCLEOTIDE SEQUENCE [LARGE SCALE GENOMIC DNA]</scope>
    <source>
        <strain evidence="2 3">DSM 15626</strain>
    </source>
</reference>
<proteinExistence type="predicted"/>
<protein>
    <submittedName>
        <fullName evidence="2">Uncharacterized protein</fullName>
    </submittedName>
</protein>
<comment type="caution">
    <text evidence="2">The sequence shown here is derived from an EMBL/GenBank/DDBJ whole genome shotgun (WGS) entry which is preliminary data.</text>
</comment>
<dbReference type="RefSeq" id="WP_272954610.1">
    <property type="nucleotide sequence ID" value="NZ_BAAAGT010000001.1"/>
</dbReference>
<evidence type="ECO:0000256" key="1">
    <source>
        <dbReference type="SAM" id="Phobius"/>
    </source>
</evidence>
<keyword evidence="1" id="KW-0472">Membrane</keyword>
<organism evidence="2 3">
    <name type="scientific">Kribbella sandramycini</name>
    <dbReference type="NCBI Taxonomy" id="60450"/>
    <lineage>
        <taxon>Bacteria</taxon>
        <taxon>Bacillati</taxon>
        <taxon>Actinomycetota</taxon>
        <taxon>Actinomycetes</taxon>
        <taxon>Propionibacteriales</taxon>
        <taxon>Kribbellaceae</taxon>
        <taxon>Kribbella</taxon>
    </lineage>
</organism>
<keyword evidence="1" id="KW-1133">Transmembrane helix</keyword>
<keyword evidence="1" id="KW-0812">Transmembrane</keyword>
<evidence type="ECO:0000313" key="2">
    <source>
        <dbReference type="EMBL" id="MBB6565614.1"/>
    </source>
</evidence>
<feature type="transmembrane region" description="Helical" evidence="1">
    <location>
        <begin position="6"/>
        <end position="26"/>
    </location>
</feature>
<name>A0A841S820_9ACTN</name>